<proteinExistence type="predicted"/>
<feature type="transmembrane region" description="Helical" evidence="1">
    <location>
        <begin position="74"/>
        <end position="92"/>
    </location>
</feature>
<protein>
    <submittedName>
        <fullName evidence="2">Uncharacterized protein</fullName>
    </submittedName>
</protein>
<gene>
    <name evidence="2" type="ORF">PRZ03_09585</name>
</gene>
<keyword evidence="1" id="KW-1133">Transmembrane helix</keyword>
<evidence type="ECO:0000256" key="1">
    <source>
        <dbReference type="SAM" id="Phobius"/>
    </source>
</evidence>
<comment type="caution">
    <text evidence="2">The sequence shown here is derived from an EMBL/GenBank/DDBJ whole genome shotgun (WGS) entry which is preliminary data.</text>
</comment>
<dbReference type="RefSeq" id="WP_273600110.1">
    <property type="nucleotide sequence ID" value="NZ_JAQQXT010000005.1"/>
</dbReference>
<keyword evidence="1" id="KW-0812">Transmembrane</keyword>
<keyword evidence="3" id="KW-1185">Reference proteome</keyword>
<accession>A0ABT5KD14</accession>
<feature type="transmembrane region" description="Helical" evidence="1">
    <location>
        <begin position="164"/>
        <end position="183"/>
    </location>
</feature>
<organism evidence="2 3">
    <name type="scientific">Roseateles albus</name>
    <dbReference type="NCBI Taxonomy" id="2987525"/>
    <lineage>
        <taxon>Bacteria</taxon>
        <taxon>Pseudomonadati</taxon>
        <taxon>Pseudomonadota</taxon>
        <taxon>Betaproteobacteria</taxon>
        <taxon>Burkholderiales</taxon>
        <taxon>Sphaerotilaceae</taxon>
        <taxon>Roseateles</taxon>
    </lineage>
</organism>
<evidence type="ECO:0000313" key="2">
    <source>
        <dbReference type="EMBL" id="MDC8771819.1"/>
    </source>
</evidence>
<feature type="transmembrane region" description="Helical" evidence="1">
    <location>
        <begin position="39"/>
        <end position="59"/>
    </location>
</feature>
<feature type="transmembrane region" description="Helical" evidence="1">
    <location>
        <begin position="189"/>
        <end position="206"/>
    </location>
</feature>
<dbReference type="Proteomes" id="UP001221189">
    <property type="component" value="Unassembled WGS sequence"/>
</dbReference>
<keyword evidence="1" id="KW-0472">Membrane</keyword>
<sequence length="320" mass="35531">MKGPWLVPGGPLPSWTMAVDLLLVLPLAWLLLKPRDWRARWPVSLGLAGAGFLLGRWLAPNGDPLWALLGDVRWLLLGLVVMAELWLLSGLIRQVWRARQEGNAEVVAAQEVHRVFGEGITGRLMQLESRLWVYALMRRPAAAPFPGDQHFGVHRQHGNASNQIGFVIVMGAELPIMHVLLHLAFDATVAWVVTAISAYGWLYLWAEYRATRLRPVSLDAQLLHLRYGLLIDATVPLKAVQGVELLAPRVPIPRATRRLRLEGMGRANVRLRLQAGTSVRLPWGERDTDEIVLGVDEPERFMRAVSGALNTPDAGIQGSV</sequence>
<feature type="transmembrane region" description="Helical" evidence="1">
    <location>
        <begin position="12"/>
        <end position="32"/>
    </location>
</feature>
<reference evidence="2 3" key="1">
    <citation type="submission" date="2022-10" db="EMBL/GenBank/DDBJ databases">
        <title>Paucibacter sp. hw1 Genome sequencing.</title>
        <authorList>
            <person name="Park S."/>
        </authorList>
    </citation>
    <scope>NUCLEOTIDE SEQUENCE [LARGE SCALE GENOMIC DNA]</scope>
    <source>
        <strain evidence="3">hw1</strain>
    </source>
</reference>
<evidence type="ECO:0000313" key="3">
    <source>
        <dbReference type="Proteomes" id="UP001221189"/>
    </source>
</evidence>
<dbReference type="EMBL" id="JAQQXT010000005">
    <property type="protein sequence ID" value="MDC8771819.1"/>
    <property type="molecule type" value="Genomic_DNA"/>
</dbReference>
<name>A0ABT5KD14_9BURK</name>